<dbReference type="Pfam" id="PF08570">
    <property type="entry name" value="DUF1761"/>
    <property type="match status" value="1"/>
</dbReference>
<gene>
    <name evidence="2" type="ORF">EMPS_05835</name>
</gene>
<keyword evidence="3" id="KW-1185">Reference proteome</keyword>
<sequence length="145" mass="16088">MIHVPFVNLPAVLAGSSFIQFVAAAIYGPLFGQAWLNAMKTDRGDDHWTTKDPKNNDYVQLFFTDFAINIGRAWITGLLLNLTQAQTVSHAAQLGLFLFLGTYLPVVTSELMWEKRSFALQKYKIMIGFSSTVVLSCLMHAIGTA</sequence>
<evidence type="ECO:0000256" key="1">
    <source>
        <dbReference type="SAM" id="Phobius"/>
    </source>
</evidence>
<keyword evidence="1" id="KW-1133">Transmembrane helix</keyword>
<dbReference type="OrthoDB" id="2344991at2759"/>
<dbReference type="InterPro" id="IPR013879">
    <property type="entry name" value="DUF1761"/>
</dbReference>
<evidence type="ECO:0000313" key="3">
    <source>
        <dbReference type="Proteomes" id="UP000827284"/>
    </source>
</evidence>
<feature type="transmembrane region" description="Helical" evidence="1">
    <location>
        <begin position="12"/>
        <end position="37"/>
    </location>
</feature>
<evidence type="ECO:0000313" key="2">
    <source>
        <dbReference type="EMBL" id="GJJ73477.1"/>
    </source>
</evidence>
<dbReference type="PANTHER" id="PTHR40638">
    <property type="entry name" value="UPF0591 MEMBRANE PROTEIN C15E1.02C"/>
    <property type="match status" value="1"/>
</dbReference>
<dbReference type="Proteomes" id="UP000827284">
    <property type="component" value="Unassembled WGS sequence"/>
</dbReference>
<feature type="transmembrane region" description="Helical" evidence="1">
    <location>
        <begin position="125"/>
        <end position="143"/>
    </location>
</feature>
<organism evidence="2 3">
    <name type="scientific">Entomortierella parvispora</name>
    <dbReference type="NCBI Taxonomy" id="205924"/>
    <lineage>
        <taxon>Eukaryota</taxon>
        <taxon>Fungi</taxon>
        <taxon>Fungi incertae sedis</taxon>
        <taxon>Mucoromycota</taxon>
        <taxon>Mortierellomycotina</taxon>
        <taxon>Mortierellomycetes</taxon>
        <taxon>Mortierellales</taxon>
        <taxon>Mortierellaceae</taxon>
        <taxon>Entomortierella</taxon>
    </lineage>
</organism>
<protein>
    <submittedName>
        <fullName evidence="2">Uncharacterized protein</fullName>
    </submittedName>
</protein>
<keyword evidence="1" id="KW-0812">Transmembrane</keyword>
<feature type="transmembrane region" description="Helical" evidence="1">
    <location>
        <begin position="92"/>
        <end position="113"/>
    </location>
</feature>
<dbReference type="EMBL" id="BQFW01000008">
    <property type="protein sequence ID" value="GJJ73477.1"/>
    <property type="molecule type" value="Genomic_DNA"/>
</dbReference>
<proteinExistence type="predicted"/>
<reference evidence="2" key="1">
    <citation type="submission" date="2021-11" db="EMBL/GenBank/DDBJ databases">
        <authorList>
            <person name="Herlambang A."/>
            <person name="Guo Y."/>
            <person name="Takashima Y."/>
            <person name="Nishizawa T."/>
        </authorList>
    </citation>
    <scope>NUCLEOTIDE SEQUENCE</scope>
    <source>
        <strain evidence="2">E1425</strain>
    </source>
</reference>
<dbReference type="PANTHER" id="PTHR40638:SF1">
    <property type="entry name" value="UPF0591 MEMBRANE PROTEIN C15E1.02C"/>
    <property type="match status" value="1"/>
</dbReference>
<reference evidence="2" key="2">
    <citation type="journal article" date="2022" name="Microbiol. Resour. Announc.">
        <title>Whole-Genome Sequence of Entomortierella parvispora E1425, a Mucoromycotan Fungus Associated with Burkholderiaceae-Related Endosymbiotic Bacteria.</title>
        <authorList>
            <person name="Herlambang A."/>
            <person name="Guo Y."/>
            <person name="Takashima Y."/>
            <person name="Narisawa K."/>
            <person name="Ohta H."/>
            <person name="Nishizawa T."/>
        </authorList>
    </citation>
    <scope>NUCLEOTIDE SEQUENCE</scope>
    <source>
        <strain evidence="2">E1425</strain>
    </source>
</reference>
<name>A0A9P3LWV5_9FUNG</name>
<dbReference type="AlphaFoldDB" id="A0A9P3LWV5"/>
<accession>A0A9P3LWV5</accession>
<keyword evidence="1" id="KW-0472">Membrane</keyword>
<comment type="caution">
    <text evidence="2">The sequence shown here is derived from an EMBL/GenBank/DDBJ whole genome shotgun (WGS) entry which is preliminary data.</text>
</comment>
<feature type="transmembrane region" description="Helical" evidence="1">
    <location>
        <begin position="58"/>
        <end position="80"/>
    </location>
</feature>